<keyword evidence="3" id="KW-1185">Reference proteome</keyword>
<evidence type="ECO:0000313" key="2">
    <source>
        <dbReference type="EMBL" id="VDN43635.1"/>
    </source>
</evidence>
<protein>
    <submittedName>
        <fullName evidence="4">Ovule protein</fullName>
    </submittedName>
</protein>
<sequence length="69" mass="8065">MRMQISEKGKERQTMRQCESEDLAEKEKESANRTSCECSVEEPWWKCELQNASGIVKRDKSNEIVMLLV</sequence>
<dbReference type="Proteomes" id="UP000271098">
    <property type="component" value="Unassembled WGS sequence"/>
</dbReference>
<dbReference type="EMBL" id="UYRT01103415">
    <property type="protein sequence ID" value="VDN43635.1"/>
    <property type="molecule type" value="Genomic_DNA"/>
</dbReference>
<gene>
    <name evidence="2" type="ORF">GPUH_LOCUS25013</name>
</gene>
<dbReference type="WBParaSite" id="GPUH_0002504301-mRNA-1">
    <property type="protein sequence ID" value="GPUH_0002504301-mRNA-1"/>
    <property type="gene ID" value="GPUH_0002504301"/>
</dbReference>
<dbReference type="AlphaFoldDB" id="A0A183EVM2"/>
<name>A0A183EVM2_9BILA</name>
<evidence type="ECO:0000313" key="3">
    <source>
        <dbReference type="Proteomes" id="UP000271098"/>
    </source>
</evidence>
<reference evidence="4" key="1">
    <citation type="submission" date="2016-06" db="UniProtKB">
        <authorList>
            <consortium name="WormBaseParasite"/>
        </authorList>
    </citation>
    <scope>IDENTIFICATION</scope>
</reference>
<organism evidence="4">
    <name type="scientific">Gongylonema pulchrum</name>
    <dbReference type="NCBI Taxonomy" id="637853"/>
    <lineage>
        <taxon>Eukaryota</taxon>
        <taxon>Metazoa</taxon>
        <taxon>Ecdysozoa</taxon>
        <taxon>Nematoda</taxon>
        <taxon>Chromadorea</taxon>
        <taxon>Rhabditida</taxon>
        <taxon>Spirurina</taxon>
        <taxon>Spiruromorpha</taxon>
        <taxon>Spiruroidea</taxon>
        <taxon>Gongylonematidae</taxon>
        <taxon>Gongylonema</taxon>
    </lineage>
</organism>
<proteinExistence type="predicted"/>
<evidence type="ECO:0000313" key="4">
    <source>
        <dbReference type="WBParaSite" id="GPUH_0002504301-mRNA-1"/>
    </source>
</evidence>
<accession>A0A183EVM2</accession>
<evidence type="ECO:0000256" key="1">
    <source>
        <dbReference type="SAM" id="MobiDB-lite"/>
    </source>
</evidence>
<feature type="region of interest" description="Disordered" evidence="1">
    <location>
        <begin position="1"/>
        <end position="33"/>
    </location>
</feature>
<reference evidence="2 3" key="2">
    <citation type="submission" date="2018-11" db="EMBL/GenBank/DDBJ databases">
        <authorList>
            <consortium name="Pathogen Informatics"/>
        </authorList>
    </citation>
    <scope>NUCLEOTIDE SEQUENCE [LARGE SCALE GENOMIC DNA]</scope>
</reference>
<feature type="compositionally biased region" description="Basic and acidic residues" evidence="1">
    <location>
        <begin position="1"/>
        <end position="14"/>
    </location>
</feature>